<keyword evidence="9" id="KW-0548">Nucleotidyltransferase</keyword>
<evidence type="ECO:0000259" key="8">
    <source>
        <dbReference type="Pfam" id="PF00717"/>
    </source>
</evidence>
<dbReference type="InterPro" id="IPR050077">
    <property type="entry name" value="LexA_repressor"/>
</dbReference>
<dbReference type="InterPro" id="IPR039418">
    <property type="entry name" value="LexA-like"/>
</dbReference>
<evidence type="ECO:0000256" key="2">
    <source>
        <dbReference type="ARBA" id="ARBA00022763"/>
    </source>
</evidence>
<sequence length="137" mass="15422">MYFKPSFETKIYIPFAFSTVCAGFPSPATDYIDKKIDLNDYIVKHPESTFYVRSQGDSMIGAGIHSGDILVVDRSLKVISGNIVVAILDGEFTVKRFLIRHHKIILAAENDSYENIFIKEGMDFEIWGVVTTVIHSV</sequence>
<keyword evidence="3 7" id="KW-0378">Hydrolase</keyword>
<comment type="similarity">
    <text evidence="1 7">Belongs to the peptidase S24 family.</text>
</comment>
<dbReference type="EMBL" id="WFLM01000004">
    <property type="protein sequence ID" value="KAB8037745.1"/>
    <property type="molecule type" value="Genomic_DNA"/>
</dbReference>
<gene>
    <name evidence="9" type="primary">umuD</name>
    <name evidence="9" type="ORF">GCL60_11265</name>
</gene>
<dbReference type="NCBIfam" id="NF007621">
    <property type="entry name" value="PRK10276.1"/>
    <property type="match status" value="1"/>
</dbReference>
<dbReference type="AlphaFoldDB" id="A0A6N6VV80"/>
<dbReference type="GO" id="GO:0009432">
    <property type="term" value="P:SOS response"/>
    <property type="evidence" value="ECO:0007669"/>
    <property type="project" value="UniProtKB-KW"/>
</dbReference>
<dbReference type="SUPFAM" id="SSF51306">
    <property type="entry name" value="LexA/Signal peptidase"/>
    <property type="match status" value="1"/>
</dbReference>
<keyword evidence="5" id="KW-0234">DNA repair</keyword>
<dbReference type="InterPro" id="IPR006197">
    <property type="entry name" value="Peptidase_S24_LexA"/>
</dbReference>
<proteinExistence type="inferred from homology"/>
<evidence type="ECO:0000256" key="1">
    <source>
        <dbReference type="ARBA" id="ARBA00007484"/>
    </source>
</evidence>
<dbReference type="EC" id="2.7.7.7" evidence="9"/>
<evidence type="ECO:0000256" key="6">
    <source>
        <dbReference type="ARBA" id="ARBA00023236"/>
    </source>
</evidence>
<evidence type="ECO:0000256" key="4">
    <source>
        <dbReference type="ARBA" id="ARBA00022813"/>
    </source>
</evidence>
<dbReference type="PANTHER" id="PTHR33516">
    <property type="entry name" value="LEXA REPRESSOR"/>
    <property type="match status" value="1"/>
</dbReference>
<dbReference type="InterPro" id="IPR036286">
    <property type="entry name" value="LexA/Signal_pep-like_sf"/>
</dbReference>
<dbReference type="PRINTS" id="PR00726">
    <property type="entry name" value="LEXASERPTASE"/>
</dbReference>
<evidence type="ECO:0000256" key="5">
    <source>
        <dbReference type="ARBA" id="ARBA00023204"/>
    </source>
</evidence>
<dbReference type="GO" id="GO:0006355">
    <property type="term" value="P:regulation of DNA-templated transcription"/>
    <property type="evidence" value="ECO:0007669"/>
    <property type="project" value="InterPro"/>
</dbReference>
<keyword evidence="6" id="KW-0742">SOS response</keyword>
<comment type="caution">
    <text evidence="9">The sequence shown here is derived from an EMBL/GenBank/DDBJ whole genome shotgun (WGS) entry which is preliminary data.</text>
</comment>
<keyword evidence="4 7" id="KW-0068">Autocatalytic cleavage</keyword>
<evidence type="ECO:0000256" key="7">
    <source>
        <dbReference type="RuleBase" id="RU003991"/>
    </source>
</evidence>
<dbReference type="PANTHER" id="PTHR33516:SF2">
    <property type="entry name" value="LEXA REPRESSOR-RELATED"/>
    <property type="match status" value="1"/>
</dbReference>
<dbReference type="Pfam" id="PF00717">
    <property type="entry name" value="Peptidase_S24"/>
    <property type="match status" value="1"/>
</dbReference>
<protein>
    <submittedName>
        <fullName evidence="9">Translesion error-prone DNA polymerase V autoproteolytic subunit</fullName>
        <ecNumber evidence="9">2.7.7.7</ecNumber>
    </submittedName>
</protein>
<feature type="domain" description="Peptidase S24/S26A/S26B/S26C" evidence="8">
    <location>
        <begin position="18"/>
        <end position="130"/>
    </location>
</feature>
<dbReference type="Proteomes" id="UP000437748">
    <property type="component" value="Unassembled WGS sequence"/>
</dbReference>
<evidence type="ECO:0000313" key="9">
    <source>
        <dbReference type="EMBL" id="KAB8037745.1"/>
    </source>
</evidence>
<dbReference type="RefSeq" id="WP_153420822.1">
    <property type="nucleotide sequence ID" value="NZ_WFLM01000004.1"/>
</dbReference>
<keyword evidence="10" id="KW-1185">Reference proteome</keyword>
<dbReference type="CDD" id="cd06529">
    <property type="entry name" value="S24_LexA-like"/>
    <property type="match status" value="1"/>
</dbReference>
<dbReference type="OrthoDB" id="9787787at2"/>
<dbReference type="GO" id="GO:0003887">
    <property type="term" value="F:DNA-directed DNA polymerase activity"/>
    <property type="evidence" value="ECO:0007669"/>
    <property type="project" value="UniProtKB-EC"/>
</dbReference>
<reference evidence="9 10" key="1">
    <citation type="submission" date="2019-10" db="EMBL/GenBank/DDBJ databases">
        <title>New species of Slilvanegrellaceae.</title>
        <authorList>
            <person name="Pitt A."/>
            <person name="Hahn M.W."/>
        </authorList>
    </citation>
    <scope>NUCLEOTIDE SEQUENCE [LARGE SCALE GENOMIC DNA]</scope>
    <source>
        <strain evidence="9 10">SP-Ram-0.45-NSY-1</strain>
    </source>
</reference>
<organism evidence="9 10">
    <name type="scientific">Silvanigrella paludirubra</name>
    <dbReference type="NCBI Taxonomy" id="2499159"/>
    <lineage>
        <taxon>Bacteria</taxon>
        <taxon>Pseudomonadati</taxon>
        <taxon>Bdellovibrionota</taxon>
        <taxon>Oligoflexia</taxon>
        <taxon>Silvanigrellales</taxon>
        <taxon>Silvanigrellaceae</taxon>
        <taxon>Silvanigrella</taxon>
    </lineage>
</organism>
<name>A0A6N6VV80_9BACT</name>
<accession>A0A6N6VV80</accession>
<dbReference type="GO" id="GO:0006281">
    <property type="term" value="P:DNA repair"/>
    <property type="evidence" value="ECO:0007669"/>
    <property type="project" value="UniProtKB-KW"/>
</dbReference>
<keyword evidence="9" id="KW-0808">Transferase</keyword>
<evidence type="ECO:0000256" key="3">
    <source>
        <dbReference type="ARBA" id="ARBA00022801"/>
    </source>
</evidence>
<dbReference type="GO" id="GO:0003677">
    <property type="term" value="F:DNA binding"/>
    <property type="evidence" value="ECO:0007669"/>
    <property type="project" value="InterPro"/>
</dbReference>
<dbReference type="GO" id="GO:0016787">
    <property type="term" value="F:hydrolase activity"/>
    <property type="evidence" value="ECO:0007669"/>
    <property type="project" value="UniProtKB-KW"/>
</dbReference>
<keyword evidence="2" id="KW-0227">DNA damage</keyword>
<dbReference type="Gene3D" id="2.10.109.10">
    <property type="entry name" value="Umud Fragment, subunit A"/>
    <property type="match status" value="1"/>
</dbReference>
<dbReference type="InterPro" id="IPR015927">
    <property type="entry name" value="Peptidase_S24_S26A/B/C"/>
</dbReference>
<evidence type="ECO:0000313" key="10">
    <source>
        <dbReference type="Proteomes" id="UP000437748"/>
    </source>
</evidence>